<reference evidence="1" key="1">
    <citation type="submission" date="2021-02" db="EMBL/GenBank/DDBJ databases">
        <authorList>
            <person name="Nowell W R."/>
        </authorList>
    </citation>
    <scope>NUCLEOTIDE SEQUENCE</scope>
</reference>
<sequence length="116" mass="13772">MASSNKRVNHLQTTTAIQSQHYFLITITNYPNVLQRTQQYQQPPNHQYLQQHHGAVFAPNQPIRIGMDDSDQHETFLYNTLRFELEESIRAYLRRTRRVYPINLVFDLSSIGQQRQ</sequence>
<gene>
    <name evidence="2" type="ORF">OVN521_LOCUS13971</name>
    <name evidence="1" type="ORF">WKI299_LOCUS2358</name>
</gene>
<evidence type="ECO:0000313" key="2">
    <source>
        <dbReference type="EMBL" id="CAF3981765.1"/>
    </source>
</evidence>
<dbReference type="EMBL" id="CAJOBG010002079">
    <property type="protein sequence ID" value="CAF3981765.1"/>
    <property type="molecule type" value="Genomic_DNA"/>
</dbReference>
<keyword evidence="4" id="KW-1185">Reference proteome</keyword>
<dbReference type="Proteomes" id="UP000663856">
    <property type="component" value="Unassembled WGS sequence"/>
</dbReference>
<evidence type="ECO:0000313" key="4">
    <source>
        <dbReference type="Proteomes" id="UP000663866"/>
    </source>
</evidence>
<name>A0A816LZ95_9BILA</name>
<dbReference type="AlphaFoldDB" id="A0A816LZ95"/>
<protein>
    <submittedName>
        <fullName evidence="1">Uncharacterized protein</fullName>
    </submittedName>
</protein>
<evidence type="ECO:0000313" key="3">
    <source>
        <dbReference type="Proteomes" id="UP000663856"/>
    </source>
</evidence>
<evidence type="ECO:0000313" key="1">
    <source>
        <dbReference type="EMBL" id="CAF1949867.1"/>
    </source>
</evidence>
<accession>A0A816LZ95</accession>
<dbReference type="Proteomes" id="UP000663866">
    <property type="component" value="Unassembled WGS sequence"/>
</dbReference>
<dbReference type="EMBL" id="CAJNRF010000246">
    <property type="protein sequence ID" value="CAF1949867.1"/>
    <property type="molecule type" value="Genomic_DNA"/>
</dbReference>
<proteinExistence type="predicted"/>
<organism evidence="1 3">
    <name type="scientific">Rotaria magnacalcarata</name>
    <dbReference type="NCBI Taxonomy" id="392030"/>
    <lineage>
        <taxon>Eukaryota</taxon>
        <taxon>Metazoa</taxon>
        <taxon>Spiralia</taxon>
        <taxon>Gnathifera</taxon>
        <taxon>Rotifera</taxon>
        <taxon>Eurotatoria</taxon>
        <taxon>Bdelloidea</taxon>
        <taxon>Philodinida</taxon>
        <taxon>Philodinidae</taxon>
        <taxon>Rotaria</taxon>
    </lineage>
</organism>
<comment type="caution">
    <text evidence="1">The sequence shown here is derived from an EMBL/GenBank/DDBJ whole genome shotgun (WGS) entry which is preliminary data.</text>
</comment>